<feature type="transmembrane region" description="Helical" evidence="6">
    <location>
        <begin position="417"/>
        <end position="442"/>
    </location>
</feature>
<dbReference type="PANTHER" id="PTHR30572:SF18">
    <property type="entry name" value="ABC-TYPE MACROLIDE FAMILY EXPORT SYSTEM PERMEASE COMPONENT 2"/>
    <property type="match status" value="1"/>
</dbReference>
<feature type="transmembrane region" description="Helical" evidence="6">
    <location>
        <begin position="329"/>
        <end position="353"/>
    </location>
</feature>
<evidence type="ECO:0000256" key="6">
    <source>
        <dbReference type="SAM" id="Phobius"/>
    </source>
</evidence>
<feature type="transmembrane region" description="Helical" evidence="6">
    <location>
        <begin position="278"/>
        <end position="301"/>
    </location>
</feature>
<evidence type="ECO:0000256" key="4">
    <source>
        <dbReference type="ARBA" id="ARBA00022989"/>
    </source>
</evidence>
<dbReference type="Proteomes" id="UP000283485">
    <property type="component" value="Unassembled WGS sequence"/>
</dbReference>
<keyword evidence="4 6" id="KW-1133">Transmembrane helix</keyword>
<accession>A0A414R4J8</accession>
<dbReference type="GO" id="GO:0022857">
    <property type="term" value="F:transmembrane transporter activity"/>
    <property type="evidence" value="ECO:0007669"/>
    <property type="project" value="TreeGrafter"/>
</dbReference>
<dbReference type="PROSITE" id="PS51257">
    <property type="entry name" value="PROKAR_LIPOPROTEIN"/>
    <property type="match status" value="1"/>
</dbReference>
<keyword evidence="5 6" id="KW-0472">Membrane</keyword>
<dbReference type="GO" id="GO:0005886">
    <property type="term" value="C:plasma membrane"/>
    <property type="evidence" value="ECO:0007669"/>
    <property type="project" value="UniProtKB-SubCell"/>
</dbReference>
<feature type="domain" description="ABC3 transporter permease C-terminal" evidence="7">
    <location>
        <begin position="669"/>
        <end position="782"/>
    </location>
</feature>
<comment type="subcellular location">
    <subcellularLocation>
        <location evidence="1">Cell membrane</location>
        <topology evidence="1">Multi-pass membrane protein</topology>
    </subcellularLocation>
</comment>
<reference evidence="9 10" key="1">
    <citation type="submission" date="2018-08" db="EMBL/GenBank/DDBJ databases">
        <title>A genome reference for cultivated species of the human gut microbiota.</title>
        <authorList>
            <person name="Zou Y."/>
            <person name="Xue W."/>
            <person name="Luo G."/>
        </authorList>
    </citation>
    <scope>NUCLEOTIDE SEQUENCE [LARGE SCALE GENOMIC DNA]</scope>
    <source>
        <strain evidence="9 10">AM23-23</strain>
    </source>
</reference>
<dbReference type="EMBL" id="QRHQ01000031">
    <property type="protein sequence ID" value="RHF87970.1"/>
    <property type="molecule type" value="Genomic_DNA"/>
</dbReference>
<evidence type="ECO:0000313" key="9">
    <source>
        <dbReference type="EMBL" id="RHF87970.1"/>
    </source>
</evidence>
<evidence type="ECO:0000256" key="1">
    <source>
        <dbReference type="ARBA" id="ARBA00004651"/>
    </source>
</evidence>
<dbReference type="AlphaFoldDB" id="A0A414R4J8"/>
<keyword evidence="3 6" id="KW-0812">Transmembrane</keyword>
<dbReference type="Pfam" id="PF02687">
    <property type="entry name" value="FtsX"/>
    <property type="match status" value="2"/>
</dbReference>
<feature type="transmembrane region" description="Helical" evidence="6">
    <location>
        <begin position="752"/>
        <end position="775"/>
    </location>
</feature>
<evidence type="ECO:0000256" key="5">
    <source>
        <dbReference type="ARBA" id="ARBA00023136"/>
    </source>
</evidence>
<gene>
    <name evidence="9" type="ORF">DW653_13240</name>
</gene>
<name>A0A414R4J8_9BACT</name>
<feature type="transmembrane region" description="Helical" evidence="6">
    <location>
        <begin position="718"/>
        <end position="737"/>
    </location>
</feature>
<evidence type="ECO:0000259" key="7">
    <source>
        <dbReference type="Pfam" id="PF02687"/>
    </source>
</evidence>
<feature type="transmembrane region" description="Helical" evidence="6">
    <location>
        <begin position="373"/>
        <end position="396"/>
    </location>
</feature>
<dbReference type="InterPro" id="IPR025857">
    <property type="entry name" value="MacB_PCD"/>
</dbReference>
<evidence type="ECO:0000313" key="10">
    <source>
        <dbReference type="Proteomes" id="UP000283485"/>
    </source>
</evidence>
<evidence type="ECO:0000256" key="3">
    <source>
        <dbReference type="ARBA" id="ARBA00022692"/>
    </source>
</evidence>
<proteinExistence type="predicted"/>
<dbReference type="InterPro" id="IPR003838">
    <property type="entry name" value="ABC3_permease_C"/>
</dbReference>
<keyword evidence="2" id="KW-1003">Cell membrane</keyword>
<organism evidence="9 10">
    <name type="scientific">Phocaeicola plebeius</name>
    <dbReference type="NCBI Taxonomy" id="310297"/>
    <lineage>
        <taxon>Bacteria</taxon>
        <taxon>Pseudomonadati</taxon>
        <taxon>Bacteroidota</taxon>
        <taxon>Bacteroidia</taxon>
        <taxon>Bacteroidales</taxon>
        <taxon>Bacteroidaceae</taxon>
        <taxon>Phocaeicola</taxon>
    </lineage>
</organism>
<comment type="caution">
    <text evidence="9">The sequence shown here is derived from an EMBL/GenBank/DDBJ whole genome shotgun (WGS) entry which is preliminary data.</text>
</comment>
<sequence>MNTLFRNFSHTFRRFFTASVLNLLGLSIAFAACFVILTQVDYDYNYNKAYPAHDRIYRVEMNAGGDYGWQIWLARPFCELVGASSPHIQAISVTSLSNSLNDFEVDEHIYSEPWFTGFGDYLEVFQPTMVCGTTASLNEPNHALISASMALRFFGTTDAIGKTVYVDRKSRNQSLVIGGVYQDMPENSQLGNCVFSSYSPNLNKDSWRNWNYALYIRLDSPASLTDVERSVIESCKLNIPRDLISGEGEEDWENFIHFTPLDEVHYSTVGNKAATSKAAVYLLLCVSVLILLTAAVNYMNFSLAETPMRLRSINTQKVLGASTFSLRMYLLLESVLVCVCGFLLSLLWLYLLQDTSLNTLVASDLSLMNHPNLLIALGGMAVCMGLLAGAYPSYYVTSFPPALVLKGSFGLSPKGKMLRTFLVCFQFFVSFMLIISVGIMYLQSRYIQQSDYGYDKEVVLVGAIPYEYLDRREAIVSELSGLSGIEGISISRFVLSSADNYMSWGRGEGERYIQLVCFPVDYRYLSVLGIKITEGRNFKPGDGDVYIFNEAARKKYPWMKVDEPATLGDYPMVGFCENIRFSSFRNNDAVEPMAFFIYGKDYADWDVWDANSILNIRVASGVDKVDMIHRLTEAAEKIAPGRDFKFRFMDEVIDQNYHQELRFTRQILLFSLIAIVLSMIGVFGLTLFESEYRRKEIGIRKIMGSSTGEILYMFTKRYFVMLVVCFVLAVPFGWWIGHDWLESFSDKTPIRAWVFVASFLLVSLITVLTVTFQCWKNANENPVRSIKTE</sequence>
<feature type="transmembrane region" description="Helical" evidence="6">
    <location>
        <begin position="667"/>
        <end position="688"/>
    </location>
</feature>
<dbReference type="RefSeq" id="WP_118212031.1">
    <property type="nucleotide sequence ID" value="NZ_QRHQ01000031.1"/>
</dbReference>
<protein>
    <submittedName>
        <fullName evidence="9">ABC transporter permease</fullName>
    </submittedName>
</protein>
<dbReference type="PANTHER" id="PTHR30572">
    <property type="entry name" value="MEMBRANE COMPONENT OF TRANSPORTER-RELATED"/>
    <property type="match status" value="1"/>
</dbReference>
<feature type="domain" description="ABC3 transporter permease C-terminal" evidence="7">
    <location>
        <begin position="285"/>
        <end position="401"/>
    </location>
</feature>
<dbReference type="InterPro" id="IPR050250">
    <property type="entry name" value="Macrolide_Exporter_MacB"/>
</dbReference>
<dbReference type="Pfam" id="PF12704">
    <property type="entry name" value="MacB_PCD"/>
    <property type="match status" value="1"/>
</dbReference>
<evidence type="ECO:0000256" key="2">
    <source>
        <dbReference type="ARBA" id="ARBA00022475"/>
    </source>
</evidence>
<feature type="domain" description="MacB-like periplasmic core" evidence="8">
    <location>
        <begin position="19"/>
        <end position="231"/>
    </location>
</feature>
<evidence type="ECO:0000259" key="8">
    <source>
        <dbReference type="Pfam" id="PF12704"/>
    </source>
</evidence>